<dbReference type="Gene3D" id="3.40.395.10">
    <property type="entry name" value="Adenoviral Proteinase, Chain A"/>
    <property type="match status" value="1"/>
</dbReference>
<evidence type="ECO:0000313" key="8">
    <source>
        <dbReference type="Proteomes" id="UP000289738"/>
    </source>
</evidence>
<comment type="caution">
    <text evidence="7">The sequence shown here is derived from an EMBL/GenBank/DDBJ whole genome shotgun (WGS) entry which is preliminary data.</text>
</comment>
<dbReference type="GO" id="GO:0016926">
    <property type="term" value="P:protein desumoylation"/>
    <property type="evidence" value="ECO:0007669"/>
    <property type="project" value="TreeGrafter"/>
</dbReference>
<evidence type="ECO:0000313" key="7">
    <source>
        <dbReference type="EMBL" id="RYQ83295.1"/>
    </source>
</evidence>
<evidence type="ECO:0000256" key="4">
    <source>
        <dbReference type="ARBA" id="ARBA00022807"/>
    </source>
</evidence>
<dbReference type="AlphaFoldDB" id="A0A444X0V7"/>
<evidence type="ECO:0000256" key="3">
    <source>
        <dbReference type="ARBA" id="ARBA00022801"/>
    </source>
</evidence>
<keyword evidence="8" id="KW-1185">Reference proteome</keyword>
<dbReference type="STRING" id="3818.A0A444X0V7"/>
<proteinExistence type="inferred from homology"/>
<dbReference type="GO" id="GO:0006508">
    <property type="term" value="P:proteolysis"/>
    <property type="evidence" value="ECO:0007669"/>
    <property type="project" value="UniProtKB-KW"/>
</dbReference>
<feature type="compositionally biased region" description="Basic residues" evidence="5">
    <location>
        <begin position="264"/>
        <end position="274"/>
    </location>
</feature>
<dbReference type="Pfam" id="PF02902">
    <property type="entry name" value="Peptidase_C48"/>
    <property type="match status" value="1"/>
</dbReference>
<reference evidence="7 8" key="1">
    <citation type="submission" date="2019-01" db="EMBL/GenBank/DDBJ databases">
        <title>Sequencing of cultivated peanut Arachis hypogaea provides insights into genome evolution and oil improvement.</title>
        <authorList>
            <person name="Chen X."/>
        </authorList>
    </citation>
    <scope>NUCLEOTIDE SEQUENCE [LARGE SCALE GENOMIC DNA]</scope>
    <source>
        <strain evidence="8">cv. Fuhuasheng</strain>
        <tissue evidence="7">Leaves</tissue>
    </source>
</reference>
<keyword evidence="4" id="KW-0788">Thiol protease</keyword>
<dbReference type="InterPro" id="IPR038765">
    <property type="entry name" value="Papain-like_cys_pep_sf"/>
</dbReference>
<comment type="similarity">
    <text evidence="1">Belongs to the peptidase C48 family.</text>
</comment>
<evidence type="ECO:0000256" key="1">
    <source>
        <dbReference type="ARBA" id="ARBA00005234"/>
    </source>
</evidence>
<dbReference type="SUPFAM" id="SSF54001">
    <property type="entry name" value="Cysteine proteinases"/>
    <property type="match status" value="1"/>
</dbReference>
<dbReference type="GO" id="GO:0005634">
    <property type="term" value="C:nucleus"/>
    <property type="evidence" value="ECO:0007669"/>
    <property type="project" value="TreeGrafter"/>
</dbReference>
<dbReference type="PANTHER" id="PTHR12606">
    <property type="entry name" value="SENTRIN/SUMO-SPECIFIC PROTEASE"/>
    <property type="match status" value="1"/>
</dbReference>
<accession>A0A444X0V7</accession>
<dbReference type="Proteomes" id="UP000289738">
    <property type="component" value="Chromosome B10"/>
</dbReference>
<sequence length="305" mass="35711">MVRCWILNSRLDKGAPLATFEGRSYLQLSRLDLWTLKARGWVNSNIIQWMCNTFNDAPVAHFKRDFYCVSLGILETVIRQHNLDAFQNGPVLVYDGFGPNFGDDNRFFDKWFIPMCWKGHWWLYAFNVAQKRVLVIDSLKCEEPTDERRKLDAYAIINKVWLSFLHGRLIEDMSKVAIPTYERTLNGPSIAYASVPVQPNGWDCGIFVIKFMELWTEDCRLHEWDDDMLLALKVQLMLDIVMGVHNESIGQVRTLLEENEKCAHRNPRRNKKKEVKSPFTAPSTRTLMKQVGEQPVKKNRKWRKQ</sequence>
<name>A0A444X0V7_ARAHY</name>
<evidence type="ECO:0000256" key="2">
    <source>
        <dbReference type="ARBA" id="ARBA00022670"/>
    </source>
</evidence>
<dbReference type="GO" id="GO:0016929">
    <property type="term" value="F:deSUMOylase activity"/>
    <property type="evidence" value="ECO:0007669"/>
    <property type="project" value="TreeGrafter"/>
</dbReference>
<dbReference type="InterPro" id="IPR003653">
    <property type="entry name" value="Peptidase_C48_C"/>
</dbReference>
<keyword evidence="2" id="KW-0645">Protease</keyword>
<organism evidence="7 8">
    <name type="scientific">Arachis hypogaea</name>
    <name type="common">Peanut</name>
    <dbReference type="NCBI Taxonomy" id="3818"/>
    <lineage>
        <taxon>Eukaryota</taxon>
        <taxon>Viridiplantae</taxon>
        <taxon>Streptophyta</taxon>
        <taxon>Embryophyta</taxon>
        <taxon>Tracheophyta</taxon>
        <taxon>Spermatophyta</taxon>
        <taxon>Magnoliopsida</taxon>
        <taxon>eudicotyledons</taxon>
        <taxon>Gunneridae</taxon>
        <taxon>Pentapetalae</taxon>
        <taxon>rosids</taxon>
        <taxon>fabids</taxon>
        <taxon>Fabales</taxon>
        <taxon>Fabaceae</taxon>
        <taxon>Papilionoideae</taxon>
        <taxon>50 kb inversion clade</taxon>
        <taxon>dalbergioids sensu lato</taxon>
        <taxon>Dalbergieae</taxon>
        <taxon>Pterocarpus clade</taxon>
        <taxon>Arachis</taxon>
    </lineage>
</organism>
<feature type="domain" description="Ubiquitin-like protease family profile" evidence="6">
    <location>
        <begin position="26"/>
        <end position="215"/>
    </location>
</feature>
<gene>
    <name evidence="7" type="ORF">Ahy_B10g101952</name>
</gene>
<dbReference type="PANTHER" id="PTHR12606:SF136">
    <property type="entry name" value="ULP1 PROTEASE FAMILY PROTEIN"/>
    <property type="match status" value="1"/>
</dbReference>
<protein>
    <recommendedName>
        <fullName evidence="6">Ubiquitin-like protease family profile domain-containing protein</fullName>
    </recommendedName>
</protein>
<keyword evidence="3" id="KW-0378">Hydrolase</keyword>
<evidence type="ECO:0000256" key="5">
    <source>
        <dbReference type="SAM" id="MobiDB-lite"/>
    </source>
</evidence>
<dbReference type="PROSITE" id="PS50600">
    <property type="entry name" value="ULP_PROTEASE"/>
    <property type="match status" value="1"/>
</dbReference>
<evidence type="ECO:0000259" key="6">
    <source>
        <dbReference type="PROSITE" id="PS50600"/>
    </source>
</evidence>
<feature type="region of interest" description="Disordered" evidence="5">
    <location>
        <begin position="260"/>
        <end position="305"/>
    </location>
</feature>
<dbReference type="EMBL" id="SDMP01000020">
    <property type="protein sequence ID" value="RYQ83295.1"/>
    <property type="molecule type" value="Genomic_DNA"/>
</dbReference>